<reference evidence="1" key="1">
    <citation type="submission" date="2020-12" db="EMBL/GenBank/DDBJ databases">
        <title>M. sibirica DSM 26468T genome.</title>
        <authorList>
            <person name="Thieme N."/>
            <person name="Rettenmaier R."/>
            <person name="Zverlov V."/>
            <person name="Liebl W."/>
        </authorList>
    </citation>
    <scope>NUCLEOTIDE SEQUENCE</scope>
    <source>
        <strain evidence="1">DSM 26468</strain>
    </source>
</reference>
<comment type="caution">
    <text evidence="1">The sequence shown here is derived from an EMBL/GenBank/DDBJ whole genome shotgun (WGS) entry which is preliminary data.</text>
</comment>
<evidence type="ECO:0000313" key="1">
    <source>
        <dbReference type="EMBL" id="MBH1940966.1"/>
    </source>
</evidence>
<dbReference type="AlphaFoldDB" id="A0A8J7H759"/>
<gene>
    <name evidence="1" type="ORF">I5677_08695</name>
</gene>
<dbReference type="RefSeq" id="WP_197661187.1">
    <property type="nucleotide sequence ID" value="NZ_JAEAGR010000007.1"/>
</dbReference>
<name>A0A8J7H759_9FIRM</name>
<dbReference type="Proteomes" id="UP000623269">
    <property type="component" value="Unassembled WGS sequence"/>
</dbReference>
<accession>A0A8J7H759</accession>
<evidence type="ECO:0000313" key="2">
    <source>
        <dbReference type="Proteomes" id="UP000623269"/>
    </source>
</evidence>
<organism evidence="1 2">
    <name type="scientific">Mobilitalea sibirica</name>
    <dbReference type="NCBI Taxonomy" id="1462919"/>
    <lineage>
        <taxon>Bacteria</taxon>
        <taxon>Bacillati</taxon>
        <taxon>Bacillota</taxon>
        <taxon>Clostridia</taxon>
        <taxon>Lachnospirales</taxon>
        <taxon>Lachnospiraceae</taxon>
        <taxon>Mobilitalea</taxon>
    </lineage>
</organism>
<keyword evidence="2" id="KW-1185">Reference proteome</keyword>
<sequence length="61" mass="7440">MAKDRETVCIHYISIGVCKKEREAIHKGYCQKCDKYEPRSRERHINLKKKKLDKIRSEERY</sequence>
<dbReference type="EMBL" id="JAEAGR010000007">
    <property type="protein sequence ID" value="MBH1940966.1"/>
    <property type="molecule type" value="Genomic_DNA"/>
</dbReference>
<protein>
    <submittedName>
        <fullName evidence="1">Uncharacterized protein</fullName>
    </submittedName>
</protein>
<proteinExistence type="predicted"/>